<accession>B8IIU7</accession>
<dbReference type="RefSeq" id="WP_015933305.1">
    <property type="nucleotide sequence ID" value="NC_011894.1"/>
</dbReference>
<organism evidence="1 2">
    <name type="scientific">Methylobacterium nodulans (strain LMG 21967 / CNCM I-2342 / ORS 2060)</name>
    <dbReference type="NCBI Taxonomy" id="460265"/>
    <lineage>
        <taxon>Bacteria</taxon>
        <taxon>Pseudomonadati</taxon>
        <taxon>Pseudomonadota</taxon>
        <taxon>Alphaproteobacteria</taxon>
        <taxon>Hyphomicrobiales</taxon>
        <taxon>Methylobacteriaceae</taxon>
        <taxon>Methylobacterium</taxon>
    </lineage>
</organism>
<name>B8IIU7_METNO</name>
<reference evidence="1 2" key="1">
    <citation type="submission" date="2009-01" db="EMBL/GenBank/DDBJ databases">
        <title>Complete sequence of chromosome of Methylobacterium nodulans ORS 2060.</title>
        <authorList>
            <consortium name="US DOE Joint Genome Institute"/>
            <person name="Lucas S."/>
            <person name="Copeland A."/>
            <person name="Lapidus A."/>
            <person name="Glavina del Rio T."/>
            <person name="Dalin E."/>
            <person name="Tice H."/>
            <person name="Bruce D."/>
            <person name="Goodwin L."/>
            <person name="Pitluck S."/>
            <person name="Sims D."/>
            <person name="Brettin T."/>
            <person name="Detter J.C."/>
            <person name="Han C."/>
            <person name="Larimer F."/>
            <person name="Land M."/>
            <person name="Hauser L."/>
            <person name="Kyrpides N."/>
            <person name="Ivanova N."/>
            <person name="Marx C.J."/>
            <person name="Richardson P."/>
        </authorList>
    </citation>
    <scope>NUCLEOTIDE SEQUENCE [LARGE SCALE GENOMIC DNA]</scope>
    <source>
        <strain evidence="2">LMG 21967 / CNCM I-2342 / ORS 2060</strain>
    </source>
</reference>
<dbReference type="STRING" id="460265.Mnod_7000"/>
<dbReference type="HOGENOM" id="CLU_207870_0_0_5"/>
<dbReference type="Proteomes" id="UP000008207">
    <property type="component" value="Chromosome"/>
</dbReference>
<gene>
    <name evidence="1" type="ordered locus">Mnod_7000</name>
</gene>
<evidence type="ECO:0000313" key="1">
    <source>
        <dbReference type="EMBL" id="ACL61742.1"/>
    </source>
</evidence>
<dbReference type="AlphaFoldDB" id="B8IIU7"/>
<keyword evidence="2" id="KW-1185">Reference proteome</keyword>
<sequence>MADDLAGEVELVAKDERGNPRMNLARPGEVLREIRRGRVKIVRRHKHWTDQV</sequence>
<proteinExistence type="predicted"/>
<dbReference type="KEGG" id="mno:Mnod_7000"/>
<dbReference type="EMBL" id="CP001349">
    <property type="protein sequence ID" value="ACL61742.1"/>
    <property type="molecule type" value="Genomic_DNA"/>
</dbReference>
<protein>
    <submittedName>
        <fullName evidence="1">Uncharacterized protein</fullName>
    </submittedName>
</protein>
<evidence type="ECO:0000313" key="2">
    <source>
        <dbReference type="Proteomes" id="UP000008207"/>
    </source>
</evidence>